<dbReference type="Proteomes" id="UP000653411">
    <property type="component" value="Unassembled WGS sequence"/>
</dbReference>
<evidence type="ECO:0000313" key="2">
    <source>
        <dbReference type="EMBL" id="GGN24402.1"/>
    </source>
</evidence>
<keyword evidence="3" id="KW-1185">Reference proteome</keyword>
<accession>A0A917XGV2</accession>
<protein>
    <submittedName>
        <fullName evidence="2">Uncharacterized protein</fullName>
    </submittedName>
</protein>
<gene>
    <name evidence="2" type="ORF">GCM10011578_057550</name>
</gene>
<organism evidence="2 3">
    <name type="scientific">Streptomyces fuscichromogenes</name>
    <dbReference type="NCBI Taxonomy" id="1324013"/>
    <lineage>
        <taxon>Bacteria</taxon>
        <taxon>Bacillati</taxon>
        <taxon>Actinomycetota</taxon>
        <taxon>Actinomycetes</taxon>
        <taxon>Kitasatosporales</taxon>
        <taxon>Streptomycetaceae</taxon>
        <taxon>Streptomyces</taxon>
    </lineage>
</organism>
<evidence type="ECO:0000256" key="1">
    <source>
        <dbReference type="SAM" id="MobiDB-lite"/>
    </source>
</evidence>
<feature type="region of interest" description="Disordered" evidence="1">
    <location>
        <begin position="1"/>
        <end position="82"/>
    </location>
</feature>
<evidence type="ECO:0000313" key="3">
    <source>
        <dbReference type="Proteomes" id="UP000653411"/>
    </source>
</evidence>
<feature type="compositionally biased region" description="Polar residues" evidence="1">
    <location>
        <begin position="73"/>
        <end position="82"/>
    </location>
</feature>
<feature type="compositionally biased region" description="Basic and acidic residues" evidence="1">
    <location>
        <begin position="48"/>
        <end position="68"/>
    </location>
</feature>
<dbReference type="AlphaFoldDB" id="A0A917XGV2"/>
<proteinExistence type="predicted"/>
<name>A0A917XGV2_9ACTN</name>
<reference evidence="2" key="1">
    <citation type="journal article" date="2014" name="Int. J. Syst. Evol. Microbiol.">
        <title>Complete genome sequence of Corynebacterium casei LMG S-19264T (=DSM 44701T), isolated from a smear-ripened cheese.</title>
        <authorList>
            <consortium name="US DOE Joint Genome Institute (JGI-PGF)"/>
            <person name="Walter F."/>
            <person name="Albersmeier A."/>
            <person name="Kalinowski J."/>
            <person name="Ruckert C."/>
        </authorList>
    </citation>
    <scope>NUCLEOTIDE SEQUENCE</scope>
    <source>
        <strain evidence="2">CGMCC 4.7110</strain>
    </source>
</reference>
<comment type="caution">
    <text evidence="2">The sequence shown here is derived from an EMBL/GenBank/DDBJ whole genome shotgun (WGS) entry which is preliminary data.</text>
</comment>
<sequence length="82" mass="8496">MPDGPTLQCAPCPATDFRARRIPVGSQNGDRRGASRGGNAGQYTAPSRGKEDRGKEDRGKRTGERGPGERGGSNASLESPAG</sequence>
<dbReference type="EMBL" id="BMML01000014">
    <property type="protein sequence ID" value="GGN24402.1"/>
    <property type="molecule type" value="Genomic_DNA"/>
</dbReference>
<reference evidence="2" key="2">
    <citation type="submission" date="2020-09" db="EMBL/GenBank/DDBJ databases">
        <authorList>
            <person name="Sun Q."/>
            <person name="Zhou Y."/>
        </authorList>
    </citation>
    <scope>NUCLEOTIDE SEQUENCE</scope>
    <source>
        <strain evidence="2">CGMCC 4.7110</strain>
    </source>
</reference>